<accession>A0AC35F9I9</accession>
<dbReference type="WBParaSite" id="PS1159_v2.g15311.t1">
    <property type="protein sequence ID" value="PS1159_v2.g15311.t1"/>
    <property type="gene ID" value="PS1159_v2.g15311"/>
</dbReference>
<organism evidence="1 2">
    <name type="scientific">Panagrolaimus sp. PS1159</name>
    <dbReference type="NCBI Taxonomy" id="55785"/>
    <lineage>
        <taxon>Eukaryota</taxon>
        <taxon>Metazoa</taxon>
        <taxon>Ecdysozoa</taxon>
        <taxon>Nematoda</taxon>
        <taxon>Chromadorea</taxon>
        <taxon>Rhabditida</taxon>
        <taxon>Tylenchina</taxon>
        <taxon>Panagrolaimomorpha</taxon>
        <taxon>Panagrolaimoidea</taxon>
        <taxon>Panagrolaimidae</taxon>
        <taxon>Panagrolaimus</taxon>
    </lineage>
</organism>
<proteinExistence type="predicted"/>
<evidence type="ECO:0000313" key="2">
    <source>
        <dbReference type="WBParaSite" id="PS1159_v2.g15311.t1"/>
    </source>
</evidence>
<reference evidence="2" key="1">
    <citation type="submission" date="2022-11" db="UniProtKB">
        <authorList>
            <consortium name="WormBaseParasite"/>
        </authorList>
    </citation>
    <scope>IDENTIFICATION</scope>
</reference>
<name>A0AC35F9I9_9BILA</name>
<evidence type="ECO:0000313" key="1">
    <source>
        <dbReference type="Proteomes" id="UP000887580"/>
    </source>
</evidence>
<dbReference type="Proteomes" id="UP000887580">
    <property type="component" value="Unplaced"/>
</dbReference>
<sequence>MSVRYHQKCYQSPSKAPKLLPTSTATAAIQGYEKGCFFTYRGEDTGYFYTATGDRLSVFESNGYIEKATLSFTIAFGSTANVIDCIYFPLNETSPGLVVAVYDSALTQQKHKFYLAYVSLTKKRVLKKVAAPGQVNSLANIVDGAQYPSQVHGLNSAFQKNWPHVIGVSIYESGAALTHLAMTSEEEEHGEHCHKPTNVIILGKTFITDQDSFTFQDDQGRSYSGSRSNFYVSKFAYVERCAIVIMGFPFGGIYMVSLRTQRPYAFFMAEGVIEDCAIQDADDDPRGFFYIWFALSRGDKAHALSAYAIFPEEDEKKKCYDNPQFVFSVNFTLNDFMSFLSLKTMHVDRSRLAGSPKDNDTSLNESVVSNNKSSSLALFTWLSSTKPTRVYGALFDLNMYYFKRTPTRLNPDDTELRQIPFCSGFQTDDSVDIKNMEIFDIIMIPNSLRAFVSVDNEDKDQLFYPSVYSFSLKSLTRKTALYLTVDSIQDQFLKEISTNFVENWSNPLNACMKFHALGIGALPYESNDKRFYQLSTFLKHSYHFCIIDFILNDETPVTDLKFLLKWLNKEIEVNKETLDRFSQPLLDGKEISHTAMQF</sequence>
<protein>
    <submittedName>
        <fullName evidence="2">ELYS beta-propeller domain-containing protein</fullName>
    </submittedName>
</protein>